<reference evidence="14 15" key="1">
    <citation type="submission" date="2018-03" db="EMBL/GenBank/DDBJ databases">
        <title>Comparative genomics illustrates the genes involved in a hyperalkaliphilic mechanisms of Serpentinomonas isolated from highly-alkaline calcium-rich serpentinized springs.</title>
        <authorList>
            <person name="Suzuki S."/>
            <person name="Ishii S."/>
            <person name="Walworth N."/>
            <person name="Bird L."/>
            <person name="Kuenen J.G."/>
            <person name="Nealson K.H."/>
        </authorList>
    </citation>
    <scope>NUCLEOTIDE SEQUENCE [LARGE SCALE GENOMIC DNA]</scope>
    <source>
        <strain evidence="14 15">P1</strain>
    </source>
</reference>
<keyword evidence="7 11" id="KW-0862">Zinc</keyword>
<evidence type="ECO:0000313" key="14">
    <source>
        <dbReference type="EMBL" id="PRD64447.1"/>
    </source>
</evidence>
<evidence type="ECO:0000256" key="4">
    <source>
        <dbReference type="ARBA" id="ARBA00022670"/>
    </source>
</evidence>
<protein>
    <recommendedName>
        <fullName evidence="11">Zinc metalloprotease</fullName>
        <ecNumber evidence="11">3.4.24.-</ecNumber>
    </recommendedName>
</protein>
<name>A0A2S9K224_9BURK</name>
<keyword evidence="5 11" id="KW-0812">Transmembrane</keyword>
<evidence type="ECO:0000256" key="11">
    <source>
        <dbReference type="RuleBase" id="RU362031"/>
    </source>
</evidence>
<dbReference type="CDD" id="cd06163">
    <property type="entry name" value="S2P-M50_PDZ_RseP-like"/>
    <property type="match status" value="1"/>
</dbReference>
<evidence type="ECO:0000259" key="13">
    <source>
        <dbReference type="Pfam" id="PF17820"/>
    </source>
</evidence>
<comment type="subcellular location">
    <subcellularLocation>
        <location evidence="2">Membrane</location>
        <topology evidence="2">Multi-pass membrane protein</topology>
    </subcellularLocation>
</comment>
<evidence type="ECO:0000256" key="1">
    <source>
        <dbReference type="ARBA" id="ARBA00001947"/>
    </source>
</evidence>
<feature type="domain" description="Peptidase M50" evidence="12">
    <location>
        <begin position="6"/>
        <end position="439"/>
    </location>
</feature>
<dbReference type="NCBIfam" id="TIGR00054">
    <property type="entry name" value="RIP metalloprotease RseP"/>
    <property type="match status" value="1"/>
</dbReference>
<keyword evidence="10 11" id="KW-0472">Membrane</keyword>
<dbReference type="InterPro" id="IPR004387">
    <property type="entry name" value="Pept_M50_Zn"/>
</dbReference>
<dbReference type="InterPro" id="IPR036034">
    <property type="entry name" value="PDZ_sf"/>
</dbReference>
<keyword evidence="15" id="KW-1185">Reference proteome</keyword>
<evidence type="ECO:0000256" key="6">
    <source>
        <dbReference type="ARBA" id="ARBA00022801"/>
    </source>
</evidence>
<dbReference type="InterPro" id="IPR041489">
    <property type="entry name" value="PDZ_6"/>
</dbReference>
<dbReference type="RefSeq" id="WP_105749166.1">
    <property type="nucleotide sequence ID" value="NZ_PVLQ01000064.1"/>
</dbReference>
<evidence type="ECO:0000313" key="15">
    <source>
        <dbReference type="Proteomes" id="UP000238589"/>
    </source>
</evidence>
<comment type="cofactor">
    <cofactor evidence="1 11">
        <name>Zn(2+)</name>
        <dbReference type="ChEBI" id="CHEBI:29105"/>
    </cofactor>
</comment>
<evidence type="ECO:0000256" key="9">
    <source>
        <dbReference type="ARBA" id="ARBA00023049"/>
    </source>
</evidence>
<dbReference type="Proteomes" id="UP000238589">
    <property type="component" value="Unassembled WGS sequence"/>
</dbReference>
<accession>A0A2S9K224</accession>
<feature type="domain" description="PDZ" evidence="13">
    <location>
        <begin position="231"/>
        <end position="267"/>
    </location>
</feature>
<evidence type="ECO:0000256" key="7">
    <source>
        <dbReference type="ARBA" id="ARBA00022833"/>
    </source>
</evidence>
<comment type="caution">
    <text evidence="14">The sequence shown here is derived from an EMBL/GenBank/DDBJ whole genome shotgun (WGS) entry which is preliminary data.</text>
</comment>
<dbReference type="GO" id="GO:0016020">
    <property type="term" value="C:membrane"/>
    <property type="evidence" value="ECO:0007669"/>
    <property type="project" value="UniProtKB-SubCell"/>
</dbReference>
<dbReference type="EC" id="3.4.24.-" evidence="11"/>
<dbReference type="AlphaFoldDB" id="A0A2S9K224"/>
<keyword evidence="4 14" id="KW-0645">Protease</keyword>
<evidence type="ECO:0000256" key="5">
    <source>
        <dbReference type="ARBA" id="ARBA00022692"/>
    </source>
</evidence>
<dbReference type="Pfam" id="PF17820">
    <property type="entry name" value="PDZ_6"/>
    <property type="match status" value="1"/>
</dbReference>
<keyword evidence="9 11" id="KW-0482">Metalloprotease</keyword>
<keyword evidence="6 11" id="KW-0378">Hydrolase</keyword>
<dbReference type="SUPFAM" id="SSF50156">
    <property type="entry name" value="PDZ domain-like"/>
    <property type="match status" value="1"/>
</dbReference>
<dbReference type="OrthoDB" id="9782003at2"/>
<feature type="transmembrane region" description="Helical" evidence="11">
    <location>
        <begin position="94"/>
        <end position="115"/>
    </location>
</feature>
<dbReference type="PANTHER" id="PTHR42837">
    <property type="entry name" value="REGULATOR OF SIGMA-E PROTEASE RSEP"/>
    <property type="match status" value="1"/>
</dbReference>
<dbReference type="GO" id="GO:0046872">
    <property type="term" value="F:metal ion binding"/>
    <property type="evidence" value="ECO:0007669"/>
    <property type="project" value="UniProtKB-KW"/>
</dbReference>
<gene>
    <name evidence="14" type="primary">rseP</name>
    <name evidence="14" type="ORF">C6P64_13960</name>
</gene>
<dbReference type="Pfam" id="PF02163">
    <property type="entry name" value="Peptidase_M50"/>
    <property type="match status" value="1"/>
</dbReference>
<dbReference type="GO" id="GO:0006508">
    <property type="term" value="P:proteolysis"/>
    <property type="evidence" value="ECO:0007669"/>
    <property type="project" value="UniProtKB-KW"/>
</dbReference>
<organism evidence="14 15">
    <name type="scientific">Malikia granosa</name>
    <dbReference type="NCBI Taxonomy" id="263067"/>
    <lineage>
        <taxon>Bacteria</taxon>
        <taxon>Pseudomonadati</taxon>
        <taxon>Pseudomonadota</taxon>
        <taxon>Betaproteobacteria</taxon>
        <taxon>Burkholderiales</taxon>
        <taxon>Comamonadaceae</taxon>
        <taxon>Malikia</taxon>
    </lineage>
</organism>
<proteinExistence type="inferred from homology"/>
<dbReference type="EMBL" id="PVLQ01000064">
    <property type="protein sequence ID" value="PRD64447.1"/>
    <property type="molecule type" value="Genomic_DNA"/>
</dbReference>
<dbReference type="GO" id="GO:0004222">
    <property type="term" value="F:metalloendopeptidase activity"/>
    <property type="evidence" value="ECO:0007669"/>
    <property type="project" value="InterPro"/>
</dbReference>
<evidence type="ECO:0000256" key="8">
    <source>
        <dbReference type="ARBA" id="ARBA00022989"/>
    </source>
</evidence>
<evidence type="ECO:0000256" key="2">
    <source>
        <dbReference type="ARBA" id="ARBA00004141"/>
    </source>
</evidence>
<dbReference type="PANTHER" id="PTHR42837:SF2">
    <property type="entry name" value="MEMBRANE METALLOPROTEASE ARASP2, CHLOROPLASTIC-RELATED"/>
    <property type="match status" value="1"/>
</dbReference>
<keyword evidence="11" id="KW-0479">Metal-binding</keyword>
<sequence>MLTLLAFVAALALLIAVHEWGHYRMALACGVKVLRFSIGFGPVVLRRQGRSGTEFTLCLLPLGGYVRMLDEREAEVKAPERHLAFNNQPLRARAAIVAAGPLANLGLAVLLYAAVSWIGLPQARAVLSEPAAGTLAAQAGLRSGQWVQRLSLDGEPEQEVESFEQLRWALTEAALSGQDLTLWAGSAPQSATDEYRLPLSVLRPADADAELLARIGIVAPWSAPVLGELLEQGAAARAGLRAGDLVLSVDGQVVHDAQQLRQLIRTGLDRQGNGLVQAWVLERQGNRLELTVRPEPQGEGEQRVGRIGAFVGAPPEMVTLQEDFLGGLLQGLRRTGEVAGLSLGMMGRMVLGQASLDNLSGPLSIAEYAGKSASLGGVAYLSFLALVSVSLGVLNLLPLPVLDGGHLLYYLIEGVTGRPIPDPWLERLQRAGMAILLALMSVAVFNDIARLLG</sequence>
<dbReference type="InterPro" id="IPR008915">
    <property type="entry name" value="Peptidase_M50"/>
</dbReference>
<evidence type="ECO:0000256" key="10">
    <source>
        <dbReference type="ARBA" id="ARBA00023136"/>
    </source>
</evidence>
<comment type="caution">
    <text evidence="11">Lacks conserved residue(s) required for the propagation of feature annotation.</text>
</comment>
<dbReference type="Gene3D" id="2.30.42.10">
    <property type="match status" value="2"/>
</dbReference>
<evidence type="ECO:0000259" key="12">
    <source>
        <dbReference type="Pfam" id="PF02163"/>
    </source>
</evidence>
<comment type="similarity">
    <text evidence="3 11">Belongs to the peptidase M50B family.</text>
</comment>
<keyword evidence="8 11" id="KW-1133">Transmembrane helix</keyword>
<evidence type="ECO:0000256" key="3">
    <source>
        <dbReference type="ARBA" id="ARBA00007931"/>
    </source>
</evidence>